<dbReference type="KEGG" id="rhoz:GXP67_10710"/>
<dbReference type="AlphaFoldDB" id="A0A6C0GGT1"/>
<dbReference type="Proteomes" id="UP000480178">
    <property type="component" value="Chromosome"/>
</dbReference>
<name>A0A6C0GGT1_9BACT</name>
<gene>
    <name evidence="1" type="ORF">GXP67_10710</name>
</gene>
<accession>A0A6C0GGT1</accession>
<sequence length="163" mass="19220">MNIESNSLMNSYLECTKYKFESINIELPEEFEKGFRSEQGCILLKDFHYFGAIELDTDYKKCEYEVFLNDIHVDDYFKCIESELEYLLIGLTIAKRLHKELNTDFEGNFRIIISFNETIYSGEDIDTYGGCVVKFHKIRPSTDEKFKFSDLEDFKSEAVMIIE</sequence>
<reference evidence="1 2" key="1">
    <citation type="submission" date="2020-01" db="EMBL/GenBank/DDBJ databases">
        <authorList>
            <person name="Kim M.K."/>
        </authorList>
    </citation>
    <scope>NUCLEOTIDE SEQUENCE [LARGE SCALE GENOMIC DNA]</scope>
    <source>
        <strain evidence="1 2">172606-1</strain>
    </source>
</reference>
<evidence type="ECO:0000313" key="1">
    <source>
        <dbReference type="EMBL" id="QHT67085.1"/>
    </source>
</evidence>
<evidence type="ECO:0000313" key="2">
    <source>
        <dbReference type="Proteomes" id="UP000480178"/>
    </source>
</evidence>
<dbReference type="RefSeq" id="WP_162443128.1">
    <property type="nucleotide sequence ID" value="NZ_CP048222.1"/>
</dbReference>
<proteinExistence type="predicted"/>
<keyword evidence="2" id="KW-1185">Reference proteome</keyword>
<dbReference type="EMBL" id="CP048222">
    <property type="protein sequence ID" value="QHT67085.1"/>
    <property type="molecule type" value="Genomic_DNA"/>
</dbReference>
<organism evidence="1 2">
    <name type="scientific">Rhodocytophaga rosea</name>
    <dbReference type="NCBI Taxonomy" id="2704465"/>
    <lineage>
        <taxon>Bacteria</taxon>
        <taxon>Pseudomonadati</taxon>
        <taxon>Bacteroidota</taxon>
        <taxon>Cytophagia</taxon>
        <taxon>Cytophagales</taxon>
        <taxon>Rhodocytophagaceae</taxon>
        <taxon>Rhodocytophaga</taxon>
    </lineage>
</organism>
<protein>
    <submittedName>
        <fullName evidence="1">Uncharacterized protein</fullName>
    </submittedName>
</protein>